<feature type="domain" description="Protein kinase" evidence="9">
    <location>
        <begin position="1"/>
        <end position="127"/>
    </location>
</feature>
<dbReference type="GO" id="GO:0004674">
    <property type="term" value="F:protein serine/threonine kinase activity"/>
    <property type="evidence" value="ECO:0007669"/>
    <property type="project" value="UniProtKB-KW"/>
</dbReference>
<dbReference type="InterPro" id="IPR011009">
    <property type="entry name" value="Kinase-like_dom_sf"/>
</dbReference>
<dbReference type="PANTHER" id="PTHR44899:SF3">
    <property type="entry name" value="SERINE_THREONINE-PROTEIN KINASE NEK1"/>
    <property type="match status" value="1"/>
</dbReference>
<evidence type="ECO:0000313" key="10">
    <source>
        <dbReference type="EMBL" id="JAP94462.1"/>
    </source>
</evidence>
<evidence type="ECO:0000256" key="2">
    <source>
        <dbReference type="ARBA" id="ARBA00022527"/>
    </source>
</evidence>
<evidence type="ECO:0000256" key="4">
    <source>
        <dbReference type="ARBA" id="ARBA00022741"/>
    </source>
</evidence>
<dbReference type="InterPro" id="IPR051131">
    <property type="entry name" value="NEK_Ser/Thr_kinase_NIMA"/>
</dbReference>
<keyword evidence="3" id="KW-0808">Transferase</keyword>
<evidence type="ECO:0000256" key="1">
    <source>
        <dbReference type="ARBA" id="ARBA00012513"/>
    </source>
</evidence>
<proteinExistence type="predicted"/>
<dbReference type="PROSITE" id="PS50011">
    <property type="entry name" value="PROTEIN_KINASE_DOM"/>
    <property type="match status" value="1"/>
</dbReference>
<dbReference type="EC" id="2.7.11.1" evidence="1"/>
<evidence type="ECO:0000256" key="5">
    <source>
        <dbReference type="ARBA" id="ARBA00022777"/>
    </source>
</evidence>
<dbReference type="Pfam" id="PF00069">
    <property type="entry name" value="Pkinase"/>
    <property type="match status" value="1"/>
</dbReference>
<keyword evidence="5 10" id="KW-0418">Kinase</keyword>
<comment type="catalytic activity">
    <reaction evidence="8">
        <text>L-seryl-[protein] + ATP = O-phospho-L-seryl-[protein] + ADP + H(+)</text>
        <dbReference type="Rhea" id="RHEA:17989"/>
        <dbReference type="Rhea" id="RHEA-COMP:9863"/>
        <dbReference type="Rhea" id="RHEA-COMP:11604"/>
        <dbReference type="ChEBI" id="CHEBI:15378"/>
        <dbReference type="ChEBI" id="CHEBI:29999"/>
        <dbReference type="ChEBI" id="CHEBI:30616"/>
        <dbReference type="ChEBI" id="CHEBI:83421"/>
        <dbReference type="ChEBI" id="CHEBI:456216"/>
        <dbReference type="EC" id="2.7.11.1"/>
    </reaction>
</comment>
<dbReference type="EMBL" id="GDID01002144">
    <property type="protein sequence ID" value="JAP94462.1"/>
    <property type="molecule type" value="Transcribed_RNA"/>
</dbReference>
<accession>A0A146KCF0</accession>
<dbReference type="SMART" id="SM00220">
    <property type="entry name" value="S_TKc"/>
    <property type="match status" value="1"/>
</dbReference>
<evidence type="ECO:0000256" key="6">
    <source>
        <dbReference type="ARBA" id="ARBA00022840"/>
    </source>
</evidence>
<dbReference type="Gene3D" id="1.10.510.10">
    <property type="entry name" value="Transferase(Phosphotransferase) domain 1"/>
    <property type="match status" value="1"/>
</dbReference>
<protein>
    <recommendedName>
        <fullName evidence="1">non-specific serine/threonine protein kinase</fullName>
        <ecNumber evidence="1">2.7.11.1</ecNumber>
    </recommendedName>
</protein>
<evidence type="ECO:0000259" key="9">
    <source>
        <dbReference type="PROSITE" id="PS50011"/>
    </source>
</evidence>
<dbReference type="GO" id="GO:0005524">
    <property type="term" value="F:ATP binding"/>
    <property type="evidence" value="ECO:0007669"/>
    <property type="project" value="UniProtKB-KW"/>
</dbReference>
<name>A0A146KCF0_9EUKA</name>
<evidence type="ECO:0000256" key="3">
    <source>
        <dbReference type="ARBA" id="ARBA00022679"/>
    </source>
</evidence>
<keyword evidence="2" id="KW-0723">Serine/threonine-protein kinase</keyword>
<evidence type="ECO:0000256" key="7">
    <source>
        <dbReference type="ARBA" id="ARBA00047899"/>
    </source>
</evidence>
<gene>
    <name evidence="10" type="ORF">TPC1_12874</name>
</gene>
<keyword evidence="4" id="KW-0547">Nucleotide-binding</keyword>
<reference evidence="10" key="1">
    <citation type="submission" date="2015-07" db="EMBL/GenBank/DDBJ databases">
        <title>Adaptation to a free-living lifestyle via gene acquisitions in the diplomonad Trepomonas sp. PC1.</title>
        <authorList>
            <person name="Xu F."/>
            <person name="Jerlstrom-Hultqvist J."/>
            <person name="Kolisko M."/>
            <person name="Simpson A.G.B."/>
            <person name="Roger A.J."/>
            <person name="Svard S.G."/>
            <person name="Andersson J.O."/>
        </authorList>
    </citation>
    <scope>NUCLEOTIDE SEQUENCE</scope>
    <source>
        <strain evidence="10">PC1</strain>
    </source>
</reference>
<feature type="non-terminal residue" evidence="10">
    <location>
        <position position="1"/>
    </location>
</feature>
<dbReference type="PANTHER" id="PTHR44899">
    <property type="entry name" value="CAMK FAMILY PROTEIN KINASE"/>
    <property type="match status" value="1"/>
</dbReference>
<dbReference type="AlphaFoldDB" id="A0A146KCF0"/>
<evidence type="ECO:0000256" key="8">
    <source>
        <dbReference type="ARBA" id="ARBA00048679"/>
    </source>
</evidence>
<dbReference type="SUPFAM" id="SSF56112">
    <property type="entry name" value="Protein kinase-like (PK-like)"/>
    <property type="match status" value="1"/>
</dbReference>
<comment type="catalytic activity">
    <reaction evidence="7">
        <text>L-threonyl-[protein] + ATP = O-phospho-L-threonyl-[protein] + ADP + H(+)</text>
        <dbReference type="Rhea" id="RHEA:46608"/>
        <dbReference type="Rhea" id="RHEA-COMP:11060"/>
        <dbReference type="Rhea" id="RHEA-COMP:11605"/>
        <dbReference type="ChEBI" id="CHEBI:15378"/>
        <dbReference type="ChEBI" id="CHEBI:30013"/>
        <dbReference type="ChEBI" id="CHEBI:30616"/>
        <dbReference type="ChEBI" id="CHEBI:61977"/>
        <dbReference type="ChEBI" id="CHEBI:456216"/>
        <dbReference type="EC" id="2.7.11.1"/>
    </reaction>
</comment>
<keyword evidence="6" id="KW-0067">ATP-binding</keyword>
<organism evidence="10">
    <name type="scientific">Trepomonas sp. PC1</name>
    <dbReference type="NCBI Taxonomy" id="1076344"/>
    <lineage>
        <taxon>Eukaryota</taxon>
        <taxon>Metamonada</taxon>
        <taxon>Diplomonadida</taxon>
        <taxon>Hexamitidae</taxon>
        <taxon>Hexamitinae</taxon>
        <taxon>Trepomonas</taxon>
    </lineage>
</organism>
<dbReference type="InterPro" id="IPR000719">
    <property type="entry name" value="Prot_kinase_dom"/>
</dbReference>
<sequence length="197" mass="22646">KPENIFLHRENGKIQVKIGDFGLAKILSTLAKGITAVGSQSYMSPEIIEEKSYVYECDVWSFGCVFYILNALQQPFSGEDEVQLQTKILSIDYTPLDDKQAQEVVSAIFQQQKNRVSIMDLMTMEFFAQRKPELTSIIEQQKILVQKDQEEQKIESVFQSQCKNEKPEPAIKVEKEVLVEETEKTDKEPARQTRKCC</sequence>